<dbReference type="EMBL" id="BGZK01002600">
    <property type="protein sequence ID" value="GBP95228.1"/>
    <property type="molecule type" value="Genomic_DNA"/>
</dbReference>
<evidence type="ECO:0000313" key="2">
    <source>
        <dbReference type="EMBL" id="GBP95228.1"/>
    </source>
</evidence>
<organism evidence="2 3">
    <name type="scientific">Eumeta variegata</name>
    <name type="common">Bagworm moth</name>
    <name type="synonym">Eumeta japonica</name>
    <dbReference type="NCBI Taxonomy" id="151549"/>
    <lineage>
        <taxon>Eukaryota</taxon>
        <taxon>Metazoa</taxon>
        <taxon>Ecdysozoa</taxon>
        <taxon>Arthropoda</taxon>
        <taxon>Hexapoda</taxon>
        <taxon>Insecta</taxon>
        <taxon>Pterygota</taxon>
        <taxon>Neoptera</taxon>
        <taxon>Endopterygota</taxon>
        <taxon>Lepidoptera</taxon>
        <taxon>Glossata</taxon>
        <taxon>Ditrysia</taxon>
        <taxon>Tineoidea</taxon>
        <taxon>Psychidae</taxon>
        <taxon>Oiketicinae</taxon>
        <taxon>Eumeta</taxon>
    </lineage>
</organism>
<sequence>MGSYWNGKLDLLRTGEGVTGRRRGAEGTGRQVLVDRRFSKSINALEIKRKANEQVQRRRAAPARRAARGRAGGRVGRPRRSAGDPLALLSIILFACSFLNPVISVVRNVANALTHVPCANSCVSYDFGE</sequence>
<evidence type="ECO:0000256" key="1">
    <source>
        <dbReference type="SAM" id="MobiDB-lite"/>
    </source>
</evidence>
<feature type="region of interest" description="Disordered" evidence="1">
    <location>
        <begin position="53"/>
        <end position="82"/>
    </location>
</feature>
<proteinExistence type="predicted"/>
<gene>
    <name evidence="2" type="ORF">EVAR_70252_1</name>
</gene>
<name>A0A4C2A565_EUMVA</name>
<evidence type="ECO:0000313" key="3">
    <source>
        <dbReference type="Proteomes" id="UP000299102"/>
    </source>
</evidence>
<feature type="compositionally biased region" description="Basic residues" evidence="1">
    <location>
        <begin position="57"/>
        <end position="68"/>
    </location>
</feature>
<reference evidence="2 3" key="1">
    <citation type="journal article" date="2019" name="Commun. Biol.">
        <title>The bagworm genome reveals a unique fibroin gene that provides high tensile strength.</title>
        <authorList>
            <person name="Kono N."/>
            <person name="Nakamura H."/>
            <person name="Ohtoshi R."/>
            <person name="Tomita M."/>
            <person name="Numata K."/>
            <person name="Arakawa K."/>
        </authorList>
    </citation>
    <scope>NUCLEOTIDE SEQUENCE [LARGE SCALE GENOMIC DNA]</scope>
</reference>
<protein>
    <submittedName>
        <fullName evidence="2">Uncharacterized protein</fullName>
    </submittedName>
</protein>
<accession>A0A4C2A565</accession>
<dbReference type="Proteomes" id="UP000299102">
    <property type="component" value="Unassembled WGS sequence"/>
</dbReference>
<comment type="caution">
    <text evidence="2">The sequence shown here is derived from an EMBL/GenBank/DDBJ whole genome shotgun (WGS) entry which is preliminary data.</text>
</comment>
<keyword evidence="3" id="KW-1185">Reference proteome</keyword>
<dbReference type="AlphaFoldDB" id="A0A4C2A565"/>